<reference evidence="1" key="1">
    <citation type="submission" date="2019-04" db="EMBL/GenBank/DDBJ databases">
        <title>Microbes associate with the intestines of laboratory mice.</title>
        <authorList>
            <person name="Navarre W."/>
            <person name="Wong E."/>
            <person name="Huang K."/>
            <person name="Tropini C."/>
            <person name="Ng K."/>
            <person name="Yu B."/>
        </authorList>
    </citation>
    <scope>NUCLEOTIDE SEQUENCE</scope>
    <source>
        <strain evidence="1">NM01_1-7b</strain>
    </source>
</reference>
<keyword evidence="1" id="KW-0378">Hydrolase</keyword>
<dbReference type="EMBL" id="SRYA01000029">
    <property type="protein sequence ID" value="TGY95464.1"/>
    <property type="molecule type" value="Genomic_DNA"/>
</dbReference>
<organism evidence="1 2">
    <name type="scientific">Petralouisia muris</name>
    <dbReference type="NCBI Taxonomy" id="3032872"/>
    <lineage>
        <taxon>Bacteria</taxon>
        <taxon>Bacillati</taxon>
        <taxon>Bacillota</taxon>
        <taxon>Clostridia</taxon>
        <taxon>Lachnospirales</taxon>
        <taxon>Lachnospiraceae</taxon>
        <taxon>Petralouisia</taxon>
    </lineage>
</organism>
<keyword evidence="2" id="KW-1185">Reference proteome</keyword>
<protein>
    <submittedName>
        <fullName evidence="1">SpoIVB peptidase</fullName>
        <ecNumber evidence="1">3.4.21.116</ecNumber>
    </submittedName>
</protein>
<evidence type="ECO:0000313" key="1">
    <source>
        <dbReference type="EMBL" id="TGY95464.1"/>
    </source>
</evidence>
<sequence>MCEMMKDKRLVRFQKWIARGSLIAGFCWGIFFSFSYMEESIPDKIWIERGKEESFDFHLPVTGEMEQAGLEVFGNQSPMVEKDKIKLDLNESFSLKSQEQGSYSMTCRLFGLFHIKEVNVEVVEQAQVVPCGIPVGIYVKTDGILIIGTGTVTGSDGMNYEPAENLVKSGDYVKTINDQVIGNKEELIEKINQCQGEPVVLGILREEEYIQIKLQPVQTSQEEYKLGIWVRDDLAGVGTLTFYDEEGKYGALGHPVSDLDTGTKVSMGEGTLYDAEIAGITKGEKGNPGEIAGVITYLDQYRLGTVEENTNVGIYGNLEKTPDKVGQESYYPVGLKQEIEEGEATIISTVSGERKEYSIVVTDLDYNSENKGILFQVTDSELLNLTGGIVQGMSGSPIIQNGKVIGAVTHVFVQDASKGYGIFIENMLEH</sequence>
<dbReference type="EC" id="3.4.21.116" evidence="1"/>
<dbReference type="Proteomes" id="UP000304953">
    <property type="component" value="Unassembled WGS sequence"/>
</dbReference>
<evidence type="ECO:0000313" key="2">
    <source>
        <dbReference type="Proteomes" id="UP000304953"/>
    </source>
</evidence>
<accession>A0AC61RU99</accession>
<name>A0AC61RU99_9FIRM</name>
<gene>
    <name evidence="1" type="primary">spoIVB</name>
    <name evidence="1" type="ORF">E5329_14975</name>
</gene>
<comment type="caution">
    <text evidence="1">The sequence shown here is derived from an EMBL/GenBank/DDBJ whole genome shotgun (WGS) entry which is preliminary data.</text>
</comment>
<proteinExistence type="predicted"/>